<evidence type="ECO:0000256" key="12">
    <source>
        <dbReference type="SAM" id="MobiDB-lite"/>
    </source>
</evidence>
<proteinExistence type="predicted"/>
<accession>A0ABP1FSP3</accession>
<feature type="compositionally biased region" description="Low complexity" evidence="12">
    <location>
        <begin position="651"/>
        <end position="662"/>
    </location>
</feature>
<evidence type="ECO:0000256" key="7">
    <source>
        <dbReference type="ARBA" id="ARBA00022958"/>
    </source>
</evidence>
<dbReference type="PRINTS" id="PR01463">
    <property type="entry name" value="EAGCHANLFMLY"/>
</dbReference>
<keyword evidence="10 13" id="KW-0472">Membrane</keyword>
<feature type="compositionally biased region" description="Polar residues" evidence="12">
    <location>
        <begin position="757"/>
        <end position="770"/>
    </location>
</feature>
<name>A0ABP1FSP3_9CHLO</name>
<dbReference type="PROSITE" id="PS00888">
    <property type="entry name" value="CNMP_BINDING_1"/>
    <property type="match status" value="1"/>
</dbReference>
<evidence type="ECO:0000256" key="11">
    <source>
        <dbReference type="ARBA" id="ARBA00023303"/>
    </source>
</evidence>
<evidence type="ECO:0000256" key="8">
    <source>
        <dbReference type="ARBA" id="ARBA00022989"/>
    </source>
</evidence>
<evidence type="ECO:0000256" key="1">
    <source>
        <dbReference type="ARBA" id="ARBA00004141"/>
    </source>
</evidence>
<feature type="compositionally biased region" description="Basic and acidic residues" evidence="12">
    <location>
        <begin position="891"/>
        <end position="901"/>
    </location>
</feature>
<evidence type="ECO:0000259" key="14">
    <source>
        <dbReference type="PROSITE" id="PS50042"/>
    </source>
</evidence>
<dbReference type="Gene3D" id="1.10.287.630">
    <property type="entry name" value="Helix hairpin bin"/>
    <property type="match status" value="1"/>
</dbReference>
<dbReference type="PANTHER" id="PTHR10217:SF435">
    <property type="entry name" value="POTASSIUM VOLTAGE-GATED CHANNEL PROTEIN EAG"/>
    <property type="match status" value="1"/>
</dbReference>
<comment type="caution">
    <text evidence="15">The sequence shown here is derived from an EMBL/GenBank/DDBJ whole genome shotgun (WGS) entry which is preliminary data.</text>
</comment>
<dbReference type="SMART" id="SM00100">
    <property type="entry name" value="cNMP"/>
    <property type="match status" value="1"/>
</dbReference>
<feature type="transmembrane region" description="Helical" evidence="13">
    <location>
        <begin position="219"/>
        <end position="249"/>
    </location>
</feature>
<feature type="compositionally biased region" description="Low complexity" evidence="12">
    <location>
        <begin position="827"/>
        <end position="845"/>
    </location>
</feature>
<dbReference type="PANTHER" id="PTHR10217">
    <property type="entry name" value="VOLTAGE AND LIGAND GATED POTASSIUM CHANNEL"/>
    <property type="match status" value="1"/>
</dbReference>
<keyword evidence="7" id="KW-0630">Potassium</keyword>
<feature type="compositionally biased region" description="Basic and acidic residues" evidence="12">
    <location>
        <begin position="560"/>
        <end position="576"/>
    </location>
</feature>
<feature type="compositionally biased region" description="Polar residues" evidence="12">
    <location>
        <begin position="692"/>
        <end position="710"/>
    </location>
</feature>
<dbReference type="SUPFAM" id="SSF81324">
    <property type="entry name" value="Voltage-gated potassium channels"/>
    <property type="match status" value="1"/>
</dbReference>
<keyword evidence="11" id="KW-0407">Ion channel</keyword>
<keyword evidence="5" id="KW-0631">Potassium channel</keyword>
<dbReference type="SUPFAM" id="SSF51206">
    <property type="entry name" value="cAMP-binding domain-like"/>
    <property type="match status" value="1"/>
</dbReference>
<dbReference type="InterPro" id="IPR005821">
    <property type="entry name" value="Ion_trans_dom"/>
</dbReference>
<evidence type="ECO:0000256" key="13">
    <source>
        <dbReference type="SAM" id="Phobius"/>
    </source>
</evidence>
<feature type="compositionally biased region" description="Basic and acidic residues" evidence="12">
    <location>
        <begin position="719"/>
        <end position="738"/>
    </location>
</feature>
<dbReference type="Gene3D" id="1.10.287.70">
    <property type="match status" value="1"/>
</dbReference>
<dbReference type="Pfam" id="PF00520">
    <property type="entry name" value="Ion_trans"/>
    <property type="match status" value="1"/>
</dbReference>
<dbReference type="CDD" id="cd00038">
    <property type="entry name" value="CAP_ED"/>
    <property type="match status" value="1"/>
</dbReference>
<evidence type="ECO:0000256" key="3">
    <source>
        <dbReference type="ARBA" id="ARBA00022538"/>
    </source>
</evidence>
<dbReference type="Proteomes" id="UP001497392">
    <property type="component" value="Unassembled WGS sequence"/>
</dbReference>
<evidence type="ECO:0000256" key="9">
    <source>
        <dbReference type="ARBA" id="ARBA00023065"/>
    </source>
</evidence>
<feature type="region of interest" description="Disordered" evidence="12">
    <location>
        <begin position="610"/>
        <end position="927"/>
    </location>
</feature>
<keyword evidence="8 13" id="KW-1133">Transmembrane helix</keyword>
<organism evidence="15 16">
    <name type="scientific">Coccomyxa viridis</name>
    <dbReference type="NCBI Taxonomy" id="1274662"/>
    <lineage>
        <taxon>Eukaryota</taxon>
        <taxon>Viridiplantae</taxon>
        <taxon>Chlorophyta</taxon>
        <taxon>core chlorophytes</taxon>
        <taxon>Trebouxiophyceae</taxon>
        <taxon>Trebouxiophyceae incertae sedis</taxon>
        <taxon>Coccomyxaceae</taxon>
        <taxon>Coccomyxa</taxon>
    </lineage>
</organism>
<feature type="transmembrane region" description="Helical" evidence="13">
    <location>
        <begin position="114"/>
        <end position="134"/>
    </location>
</feature>
<dbReference type="EMBL" id="CAXHTA020000005">
    <property type="protein sequence ID" value="CAL5221188.1"/>
    <property type="molecule type" value="Genomic_DNA"/>
</dbReference>
<protein>
    <submittedName>
        <fullName evidence="15">G3336 protein</fullName>
    </submittedName>
</protein>
<feature type="compositionally biased region" description="Basic and acidic residues" evidence="12">
    <location>
        <begin position="629"/>
        <end position="644"/>
    </location>
</feature>
<keyword evidence="16" id="KW-1185">Reference proteome</keyword>
<dbReference type="PROSITE" id="PS50042">
    <property type="entry name" value="CNMP_BINDING_3"/>
    <property type="match status" value="1"/>
</dbReference>
<evidence type="ECO:0000256" key="4">
    <source>
        <dbReference type="ARBA" id="ARBA00022692"/>
    </source>
</evidence>
<evidence type="ECO:0000313" key="16">
    <source>
        <dbReference type="Proteomes" id="UP001497392"/>
    </source>
</evidence>
<dbReference type="InterPro" id="IPR000595">
    <property type="entry name" value="cNMP-bd_dom"/>
</dbReference>
<keyword evidence="6" id="KW-0851">Voltage-gated channel</keyword>
<keyword evidence="2" id="KW-0813">Transport</keyword>
<dbReference type="Gene3D" id="2.60.120.10">
    <property type="entry name" value="Jelly Rolls"/>
    <property type="match status" value="1"/>
</dbReference>
<evidence type="ECO:0000256" key="5">
    <source>
        <dbReference type="ARBA" id="ARBA00022826"/>
    </source>
</evidence>
<dbReference type="InterPro" id="IPR018488">
    <property type="entry name" value="cNMP-bd_CS"/>
</dbReference>
<dbReference type="InterPro" id="IPR003938">
    <property type="entry name" value="K_chnl_volt-dep_EAG/ELK/ERG"/>
</dbReference>
<dbReference type="Pfam" id="PF00027">
    <property type="entry name" value="cNMP_binding"/>
    <property type="match status" value="1"/>
</dbReference>
<feature type="domain" description="Cyclic nucleotide-binding" evidence="14">
    <location>
        <begin position="413"/>
        <end position="533"/>
    </location>
</feature>
<sequence length="927" mass="103984">MRGRQQRPWKCRVAIVHAWRNCRRGRRWSYEEVEKELHERDQEALDRKRDPESHREPCKWPTIHPMSKFALAWSIITMFVDATYTAFLVPMGIAFHFKAQYFSWYNAVDIAAGVIYWADVVMGFMTGFVVIYNLRRRVIRRPVAIAEYYVRYGTFWPDFLASLPTIAEIVVLAIPEQAGGWPLHIILILRLFRMWRVVKFLERLIFISLIGRFNRTMTRYLSVGHIFTVNILYATFVFMNFLACVWYYVATIEGLDRSWLASVGGNKQDLSQADAARQWVASIYFITMTITTVGYGDIGPTTALEEMTAVFLMLIGIIFFGFVISSSQQLIKFLSTEARRAGTLREKLEKVEVWTQQRRIPSSLTRRIRAYYAEIWLDYADANDNMFWTELPAALRTDMALELAGPIFRHSDIFKGMDHASERLVATRLTPLVVPAGHNIVQEGDEADALFLLQEGELLIMRHTHEVRLVNAPAIVGESVLLNLLPAEDHVRPVTLRAIAPCVFWVLTLKDLEHIFQVIPDLKDDLLDLFRRRMEHNLKYASPEDRKHWEDMFARALLLKDRPEPTDPEGDIKSDVEAVSSDTDGSDAHEDPNEYLEDLPAGVRAAELEGGVLPKKDDDTRSAENPSRAAEREARKPHRGDRLPKRAQRASSRPEGPSRGSGNVPLGEVAKRSRGRSAGANDSAMHIRQESPFASFSEQAGTKDSMQAQGSRAVMESKSQLERLERMSSDTIDARQPKSDLPLMRHSPAGSPKGQEKGSSAVQDSDTASNPDALASASKNKGIVKEYRDSLGPMGILGPGDDREVPPPPQPNDKKAEQDSKSGNSEAHANSSPAVAAASDPRAGSLHTRASTKGKGDMDRKKSVTQARNKRLDGNRRSSTSSAGSRAFSRRMSEFAERQPSSEEQSLSATCEAVQQVGPAGSSSQRS</sequence>
<dbReference type="InterPro" id="IPR050818">
    <property type="entry name" value="KCNH_animal-type"/>
</dbReference>
<gene>
    <name evidence="15" type="primary">g3336</name>
    <name evidence="15" type="ORF">VP750_LOCUS2847</name>
</gene>
<feature type="transmembrane region" description="Helical" evidence="13">
    <location>
        <begin position="310"/>
        <end position="331"/>
    </location>
</feature>
<reference evidence="15 16" key="1">
    <citation type="submission" date="2024-06" db="EMBL/GenBank/DDBJ databases">
        <authorList>
            <person name="Kraege A."/>
            <person name="Thomma B."/>
        </authorList>
    </citation>
    <scope>NUCLEOTIDE SEQUENCE [LARGE SCALE GENOMIC DNA]</scope>
</reference>
<evidence type="ECO:0000256" key="2">
    <source>
        <dbReference type="ARBA" id="ARBA00022448"/>
    </source>
</evidence>
<feature type="transmembrane region" description="Helical" evidence="13">
    <location>
        <begin position="279"/>
        <end position="298"/>
    </location>
</feature>
<dbReference type="InterPro" id="IPR018490">
    <property type="entry name" value="cNMP-bd_dom_sf"/>
</dbReference>
<evidence type="ECO:0000256" key="10">
    <source>
        <dbReference type="ARBA" id="ARBA00023136"/>
    </source>
</evidence>
<evidence type="ECO:0000256" key="6">
    <source>
        <dbReference type="ARBA" id="ARBA00022882"/>
    </source>
</evidence>
<feature type="compositionally biased region" description="Low complexity" evidence="12">
    <location>
        <begin position="877"/>
        <end position="887"/>
    </location>
</feature>
<keyword evidence="9" id="KW-0406">Ion transport</keyword>
<evidence type="ECO:0000313" key="15">
    <source>
        <dbReference type="EMBL" id="CAL5221188.1"/>
    </source>
</evidence>
<comment type="subcellular location">
    <subcellularLocation>
        <location evidence="1">Membrane</location>
        <topology evidence="1">Multi-pass membrane protein</topology>
    </subcellularLocation>
</comment>
<feature type="transmembrane region" description="Helical" evidence="13">
    <location>
        <begin position="69"/>
        <end position="94"/>
    </location>
</feature>
<keyword evidence="3" id="KW-0633">Potassium transport</keyword>
<dbReference type="InterPro" id="IPR014710">
    <property type="entry name" value="RmlC-like_jellyroll"/>
</dbReference>
<feature type="region of interest" description="Disordered" evidence="12">
    <location>
        <begin position="560"/>
        <end position="594"/>
    </location>
</feature>
<keyword evidence="4 13" id="KW-0812">Transmembrane</keyword>